<keyword evidence="5 7" id="KW-0653">Protein transport</keyword>
<comment type="function">
    <text evidence="7">Required for vesicular transport between the endoplasmic reticulum and the Golgi apparatus.</text>
</comment>
<dbReference type="Proteomes" id="UP000095023">
    <property type="component" value="Unassembled WGS sequence"/>
</dbReference>
<sequence length="293" mass="32245">MSRAQALLEQANKKYGGGTKGGFLSSIFGSDSSRIEEAADLYVQAANAFRLERKYNDAGLTFEKAAEAQGSSELRDEAANTLVEAYKCYRQSSAPDAARVLGRAIQLFTERGQFRRAANYKQDLAALYETELGDLEQAVMCYEDAGEWFAGDGADALANKAFLKAADLAALNENYASALKLYNKVAKASIDNPLTKWSLKDYFLKAVICNLANQDVIAAKKALDTYCDMDNGFAATREFGLAKAIIAAVEDGDQDKFTEELKKFDSFSQLDKWKTTMLLRIKNAIVNEDDNLT</sequence>
<dbReference type="CDD" id="cd15832">
    <property type="entry name" value="SNAP"/>
    <property type="match status" value="1"/>
</dbReference>
<dbReference type="PANTHER" id="PTHR13768:SF8">
    <property type="entry name" value="ALPHA-SOLUBLE NSF ATTACHMENT PROTEIN"/>
    <property type="match status" value="1"/>
</dbReference>
<comment type="subcellular location">
    <subcellularLocation>
        <location evidence="1 7">Membrane</location>
        <topology evidence="1 7">Peripheral membrane protein</topology>
    </subcellularLocation>
</comment>
<dbReference type="GO" id="GO:0035494">
    <property type="term" value="P:SNARE complex disassembly"/>
    <property type="evidence" value="ECO:0007669"/>
    <property type="project" value="EnsemblFungi"/>
</dbReference>
<dbReference type="GO" id="GO:0005829">
    <property type="term" value="C:cytosol"/>
    <property type="evidence" value="ECO:0007669"/>
    <property type="project" value="EnsemblFungi"/>
</dbReference>
<dbReference type="AlphaFoldDB" id="A0A1E4T9G2"/>
<dbReference type="GO" id="GO:0005483">
    <property type="term" value="F:soluble NSF attachment protein activity"/>
    <property type="evidence" value="ECO:0007669"/>
    <property type="project" value="EnsemblFungi"/>
</dbReference>
<dbReference type="GO" id="GO:0006914">
    <property type="term" value="P:autophagy"/>
    <property type="evidence" value="ECO:0007669"/>
    <property type="project" value="EnsemblFungi"/>
</dbReference>
<dbReference type="SUPFAM" id="SSF48452">
    <property type="entry name" value="TPR-like"/>
    <property type="match status" value="1"/>
</dbReference>
<dbReference type="PANTHER" id="PTHR13768">
    <property type="entry name" value="SOLUBLE NSF ATTACHMENT PROTEIN SNAP"/>
    <property type="match status" value="1"/>
</dbReference>
<dbReference type="GO" id="GO:0005774">
    <property type="term" value="C:vacuolar membrane"/>
    <property type="evidence" value="ECO:0007669"/>
    <property type="project" value="TreeGrafter"/>
</dbReference>
<evidence type="ECO:0000256" key="7">
    <source>
        <dbReference type="RuleBase" id="RU367013"/>
    </source>
</evidence>
<dbReference type="PRINTS" id="PR00448">
    <property type="entry name" value="NSFATTACHMNT"/>
</dbReference>
<dbReference type="GO" id="GO:0048280">
    <property type="term" value="P:vesicle fusion with Golgi apparatus"/>
    <property type="evidence" value="ECO:0007669"/>
    <property type="project" value="EnsemblFungi"/>
</dbReference>
<proteinExistence type="inferred from homology"/>
<organism evidence="8 9">
    <name type="scientific">Tortispora caseinolytica NRRL Y-17796</name>
    <dbReference type="NCBI Taxonomy" id="767744"/>
    <lineage>
        <taxon>Eukaryota</taxon>
        <taxon>Fungi</taxon>
        <taxon>Dikarya</taxon>
        <taxon>Ascomycota</taxon>
        <taxon>Saccharomycotina</taxon>
        <taxon>Trigonopsidomycetes</taxon>
        <taxon>Trigonopsidales</taxon>
        <taxon>Trigonopsidaceae</taxon>
        <taxon>Tortispora</taxon>
    </lineage>
</organism>
<dbReference type="InterPro" id="IPR011990">
    <property type="entry name" value="TPR-like_helical_dom_sf"/>
</dbReference>
<dbReference type="Gene3D" id="1.25.40.10">
    <property type="entry name" value="Tetratricopeptide repeat domain"/>
    <property type="match status" value="1"/>
</dbReference>
<evidence type="ECO:0000313" key="9">
    <source>
        <dbReference type="Proteomes" id="UP000095023"/>
    </source>
</evidence>
<evidence type="ECO:0000256" key="4">
    <source>
        <dbReference type="ARBA" id="ARBA00022892"/>
    </source>
</evidence>
<dbReference type="Pfam" id="PF14938">
    <property type="entry name" value="SNAP"/>
    <property type="match status" value="1"/>
</dbReference>
<evidence type="ECO:0000256" key="6">
    <source>
        <dbReference type="ARBA" id="ARBA00023136"/>
    </source>
</evidence>
<evidence type="ECO:0000256" key="2">
    <source>
        <dbReference type="ARBA" id="ARBA00010050"/>
    </source>
</evidence>
<dbReference type="GO" id="GO:0019905">
    <property type="term" value="F:syntaxin binding"/>
    <property type="evidence" value="ECO:0007669"/>
    <property type="project" value="TreeGrafter"/>
</dbReference>
<dbReference type="OrthoDB" id="9984275at2759"/>
<accession>A0A1E4T9G2</accession>
<keyword evidence="4 7" id="KW-0931">ER-Golgi transport</keyword>
<dbReference type="GO" id="GO:0031201">
    <property type="term" value="C:SNARE complex"/>
    <property type="evidence" value="ECO:0007669"/>
    <property type="project" value="EnsemblFungi"/>
</dbReference>
<dbReference type="InterPro" id="IPR000744">
    <property type="entry name" value="NSF_attach"/>
</dbReference>
<gene>
    <name evidence="8" type="ORF">CANCADRAFT_4554</name>
</gene>
<dbReference type="GO" id="GO:0001671">
    <property type="term" value="F:ATPase activator activity"/>
    <property type="evidence" value="ECO:0007669"/>
    <property type="project" value="EnsemblFungi"/>
</dbReference>
<evidence type="ECO:0000256" key="1">
    <source>
        <dbReference type="ARBA" id="ARBA00004170"/>
    </source>
</evidence>
<dbReference type="EMBL" id="KV453844">
    <property type="protein sequence ID" value="ODV88417.1"/>
    <property type="molecule type" value="Genomic_DNA"/>
</dbReference>
<keyword evidence="6 7" id="KW-0472">Membrane</keyword>
<reference evidence="9" key="1">
    <citation type="submission" date="2016-02" db="EMBL/GenBank/DDBJ databases">
        <title>Comparative genomics of biotechnologically important yeasts.</title>
        <authorList>
            <consortium name="DOE Joint Genome Institute"/>
            <person name="Riley R."/>
            <person name="Haridas S."/>
            <person name="Wolfe K.H."/>
            <person name="Lopes M.R."/>
            <person name="Hittinger C.T."/>
            <person name="Goker M."/>
            <person name="Salamov A."/>
            <person name="Wisecaver J."/>
            <person name="Long T.M."/>
            <person name="Aerts A.L."/>
            <person name="Barry K."/>
            <person name="Choi C."/>
            <person name="Clum A."/>
            <person name="Coughlan A.Y."/>
            <person name="Deshpande S."/>
            <person name="Douglass A.P."/>
            <person name="Hanson S.J."/>
            <person name="Klenk H.-P."/>
            <person name="Labutti K."/>
            <person name="Lapidus A."/>
            <person name="Lindquist E."/>
            <person name="Lipzen A."/>
            <person name="Meier-Kolthoff J.P."/>
            <person name="Ohm R.A."/>
            <person name="Otillar R.P."/>
            <person name="Pangilinan J."/>
            <person name="Peng Y."/>
            <person name="Rokas A."/>
            <person name="Rosa C.A."/>
            <person name="Scheuner C."/>
            <person name="Sibirny A.A."/>
            <person name="Slot J.C."/>
            <person name="Stielow J.B."/>
            <person name="Sun H."/>
            <person name="Kurtzman C.P."/>
            <person name="Blackwell M."/>
            <person name="Jeffries T.W."/>
            <person name="Grigoriev I.V."/>
        </authorList>
    </citation>
    <scope>NUCLEOTIDE SEQUENCE [LARGE SCALE GENOMIC DNA]</scope>
    <source>
        <strain evidence="9">NRRL Y-17796</strain>
    </source>
</reference>
<dbReference type="GO" id="GO:0006886">
    <property type="term" value="P:intracellular protein transport"/>
    <property type="evidence" value="ECO:0007669"/>
    <property type="project" value="UniProtKB-UniRule"/>
</dbReference>
<evidence type="ECO:0000256" key="3">
    <source>
        <dbReference type="ARBA" id="ARBA00022448"/>
    </source>
</evidence>
<dbReference type="FunFam" id="1.25.40.10:FF:000049">
    <property type="entry name" value="Alpha-soluble NSF attachment protein-like"/>
    <property type="match status" value="1"/>
</dbReference>
<keyword evidence="3 7" id="KW-0813">Transport</keyword>
<evidence type="ECO:0000313" key="8">
    <source>
        <dbReference type="EMBL" id="ODV88417.1"/>
    </source>
</evidence>
<protein>
    <recommendedName>
        <fullName evidence="10">Vesicular-fusion protein SEC17</fullName>
    </recommendedName>
</protein>
<keyword evidence="9" id="KW-1185">Reference proteome</keyword>
<comment type="similarity">
    <text evidence="2 7">Belongs to the SNAP family.</text>
</comment>
<dbReference type="GO" id="GO:0042144">
    <property type="term" value="P:vacuole fusion, non-autophagic"/>
    <property type="evidence" value="ECO:0007669"/>
    <property type="project" value="EnsemblFungi"/>
</dbReference>
<name>A0A1E4T9G2_9ASCO</name>
<evidence type="ECO:0000256" key="5">
    <source>
        <dbReference type="ARBA" id="ARBA00022927"/>
    </source>
</evidence>
<evidence type="ECO:0008006" key="10">
    <source>
        <dbReference type="Google" id="ProtNLM"/>
    </source>
</evidence>